<accession>A0AAP2Z2H1</accession>
<dbReference type="Gene3D" id="3.50.30.40">
    <property type="entry name" value="Ribonuclease E inhibitor RraA/RraA-like"/>
    <property type="match status" value="1"/>
</dbReference>
<dbReference type="PANTHER" id="PTHR33254">
    <property type="entry name" value="4-HYDROXY-4-METHYL-2-OXOGLUTARATE ALDOLASE 3-RELATED"/>
    <property type="match status" value="1"/>
</dbReference>
<dbReference type="GO" id="GO:0008168">
    <property type="term" value="F:methyltransferase activity"/>
    <property type="evidence" value="ECO:0007669"/>
    <property type="project" value="UniProtKB-KW"/>
</dbReference>
<dbReference type="SUPFAM" id="SSF89562">
    <property type="entry name" value="RraA-like"/>
    <property type="match status" value="1"/>
</dbReference>
<protein>
    <submittedName>
        <fullName evidence="1">Dimethylmenaquinone methyltransferase</fullName>
    </submittedName>
</protein>
<dbReference type="PANTHER" id="PTHR33254:SF4">
    <property type="entry name" value="4-HYDROXY-4-METHYL-2-OXOGLUTARATE ALDOLASE 3-RELATED"/>
    <property type="match status" value="1"/>
</dbReference>
<proteinExistence type="predicted"/>
<organism evidence="1 2">
    <name type="scientific">Natronoglomus mannanivorans</name>
    <dbReference type="NCBI Taxonomy" id="2979990"/>
    <lineage>
        <taxon>Archaea</taxon>
        <taxon>Methanobacteriati</taxon>
        <taxon>Methanobacteriota</taxon>
        <taxon>Stenosarchaea group</taxon>
        <taxon>Halobacteria</taxon>
        <taxon>Halobacteriales</taxon>
        <taxon>Natrialbaceae</taxon>
        <taxon>Natronoglomus</taxon>
    </lineage>
</organism>
<dbReference type="RefSeq" id="WP_338005821.1">
    <property type="nucleotide sequence ID" value="NZ_JAOPKA010000020.1"/>
</dbReference>
<dbReference type="AlphaFoldDB" id="A0AAP2Z2H1"/>
<gene>
    <name evidence="1" type="ORF">OB960_21765</name>
</gene>
<comment type="caution">
    <text evidence="1">The sequence shown here is derived from an EMBL/GenBank/DDBJ whole genome shotgun (WGS) entry which is preliminary data.</text>
</comment>
<dbReference type="Pfam" id="PF03737">
    <property type="entry name" value="RraA-like"/>
    <property type="match status" value="1"/>
</dbReference>
<sequence>MTDREPPLSAAEREEIIDLYEGLRVTDVVDGLDYSGFWNDLHSVSKEIGPLYRDVDSFSHRFSGFANTHRFLPTNKPRDMPNDLDFETATEWRNDWYGDLSGGPSEVREHDVIVVEAHELDVGIIGSANALAWTADGANGVLTNGGPRDTDELIKQGIPVYSKDINKPIIPGRCEFDAEQIPVNVGGCLIRPGDFIVADGDGVVVVPIEHVDDVADAARREQQADQEMRAELYEKAGLEHDFTLEQPSSRE</sequence>
<evidence type="ECO:0000313" key="2">
    <source>
        <dbReference type="Proteomes" id="UP001321018"/>
    </source>
</evidence>
<keyword evidence="1" id="KW-0489">Methyltransferase</keyword>
<evidence type="ECO:0000313" key="1">
    <source>
        <dbReference type="EMBL" id="MCU4744012.1"/>
    </source>
</evidence>
<keyword evidence="1" id="KW-0808">Transferase</keyword>
<dbReference type="InterPro" id="IPR005493">
    <property type="entry name" value="RraA/RraA-like"/>
</dbReference>
<dbReference type="InterPro" id="IPR036704">
    <property type="entry name" value="RraA/RraA-like_sf"/>
</dbReference>
<name>A0AAP2Z2H1_9EURY</name>
<dbReference type="GO" id="GO:0032259">
    <property type="term" value="P:methylation"/>
    <property type="evidence" value="ECO:0007669"/>
    <property type="project" value="UniProtKB-KW"/>
</dbReference>
<dbReference type="Proteomes" id="UP001321018">
    <property type="component" value="Unassembled WGS sequence"/>
</dbReference>
<dbReference type="EMBL" id="JAOPKA010000020">
    <property type="protein sequence ID" value="MCU4744012.1"/>
    <property type="molecule type" value="Genomic_DNA"/>
</dbReference>
<reference evidence="1" key="1">
    <citation type="submission" date="2022-09" db="EMBL/GenBank/DDBJ databases">
        <title>Enrichment on poylsaccharides allowed isolation of novel metabolic and taxonomic groups of Haloarchaea.</title>
        <authorList>
            <person name="Sorokin D.Y."/>
            <person name="Elcheninov A.G."/>
            <person name="Khizhniak T.V."/>
            <person name="Kolganova T.V."/>
            <person name="Kublanov I.V."/>
        </authorList>
    </citation>
    <scope>NUCLEOTIDE SEQUENCE</scope>
    <source>
        <strain evidence="1">AArc-xg1-1</strain>
    </source>
</reference>